<dbReference type="AlphaFoldDB" id="A0A4C1ZXL0"/>
<sequence>MATHPLYGWDLTFKTVEKDIKRKEDIIVAFLHWQLAKRGESSTSRSAQDWRPHSTDHVIRDYDRPTYPNLWVPPEASPYGVGRSDLDPFGVRGSGGGMLFNPFGSRDLDNPGLGIPGGLPRGAFHQELDSILSHHRERVNAGTTSTTSRHRSLPPPGFNDHMFM</sequence>
<keyword evidence="3" id="KW-1185">Reference proteome</keyword>
<comment type="caution">
    <text evidence="2">The sequence shown here is derived from an EMBL/GenBank/DDBJ whole genome shotgun (WGS) entry which is preliminary data.</text>
</comment>
<evidence type="ECO:0000313" key="3">
    <source>
        <dbReference type="Proteomes" id="UP000299102"/>
    </source>
</evidence>
<dbReference type="EMBL" id="BGZK01002275">
    <property type="protein sequence ID" value="GBP92458.1"/>
    <property type="molecule type" value="Genomic_DNA"/>
</dbReference>
<protein>
    <recommendedName>
        <fullName evidence="4">Proteasome inhibitor PI31 subunit</fullName>
    </recommendedName>
</protein>
<accession>A0A4C1ZXL0</accession>
<proteinExistence type="predicted"/>
<dbReference type="Proteomes" id="UP000299102">
    <property type="component" value="Unassembled WGS sequence"/>
</dbReference>
<organism evidence="2 3">
    <name type="scientific">Eumeta variegata</name>
    <name type="common">Bagworm moth</name>
    <name type="synonym">Eumeta japonica</name>
    <dbReference type="NCBI Taxonomy" id="151549"/>
    <lineage>
        <taxon>Eukaryota</taxon>
        <taxon>Metazoa</taxon>
        <taxon>Ecdysozoa</taxon>
        <taxon>Arthropoda</taxon>
        <taxon>Hexapoda</taxon>
        <taxon>Insecta</taxon>
        <taxon>Pterygota</taxon>
        <taxon>Neoptera</taxon>
        <taxon>Endopterygota</taxon>
        <taxon>Lepidoptera</taxon>
        <taxon>Glossata</taxon>
        <taxon>Ditrysia</taxon>
        <taxon>Tineoidea</taxon>
        <taxon>Psychidae</taxon>
        <taxon>Oiketicinae</taxon>
        <taxon>Eumeta</taxon>
    </lineage>
</organism>
<dbReference type="OrthoDB" id="68090at2759"/>
<gene>
    <name evidence="2" type="ORF">EVAR_99634_1</name>
</gene>
<name>A0A4C1ZXL0_EUMVA</name>
<evidence type="ECO:0000313" key="2">
    <source>
        <dbReference type="EMBL" id="GBP92458.1"/>
    </source>
</evidence>
<feature type="region of interest" description="Disordered" evidence="1">
    <location>
        <begin position="139"/>
        <end position="164"/>
    </location>
</feature>
<evidence type="ECO:0008006" key="4">
    <source>
        <dbReference type="Google" id="ProtNLM"/>
    </source>
</evidence>
<evidence type="ECO:0000256" key="1">
    <source>
        <dbReference type="SAM" id="MobiDB-lite"/>
    </source>
</evidence>
<reference evidence="2 3" key="1">
    <citation type="journal article" date="2019" name="Commun. Biol.">
        <title>The bagworm genome reveals a unique fibroin gene that provides high tensile strength.</title>
        <authorList>
            <person name="Kono N."/>
            <person name="Nakamura H."/>
            <person name="Ohtoshi R."/>
            <person name="Tomita M."/>
            <person name="Numata K."/>
            <person name="Arakawa K."/>
        </authorList>
    </citation>
    <scope>NUCLEOTIDE SEQUENCE [LARGE SCALE GENOMIC DNA]</scope>
</reference>